<dbReference type="GO" id="GO:0006508">
    <property type="term" value="P:proteolysis"/>
    <property type="evidence" value="ECO:0007669"/>
    <property type="project" value="UniProtKB-KW"/>
</dbReference>
<dbReference type="InterPro" id="IPR033121">
    <property type="entry name" value="PEPTIDASE_A1"/>
</dbReference>
<dbReference type="GO" id="GO:0004190">
    <property type="term" value="F:aspartic-type endopeptidase activity"/>
    <property type="evidence" value="ECO:0007669"/>
    <property type="project" value="UniProtKB-KW"/>
</dbReference>
<dbReference type="PROSITE" id="PS51767">
    <property type="entry name" value="PEPTIDASE_A1"/>
    <property type="match status" value="1"/>
</dbReference>
<comment type="similarity">
    <text evidence="1 3">Belongs to the peptidase A1 family.</text>
</comment>
<name>A0A2H1GAA9_ZYMTR</name>
<evidence type="ECO:0000313" key="5">
    <source>
        <dbReference type="EMBL" id="SMR50494.1"/>
    </source>
</evidence>
<feature type="domain" description="Peptidase A1" evidence="4">
    <location>
        <begin position="97"/>
        <end position="385"/>
    </location>
</feature>
<keyword evidence="3" id="KW-0645">Protease</keyword>
<gene>
    <name evidence="5" type="ORF">ZT1E4_G4712</name>
</gene>
<dbReference type="Proteomes" id="UP000245764">
    <property type="component" value="Chromosome 4"/>
</dbReference>
<proteinExistence type="inferred from homology"/>
<dbReference type="SUPFAM" id="SSF50630">
    <property type="entry name" value="Acid proteases"/>
    <property type="match status" value="1"/>
</dbReference>
<dbReference type="PRINTS" id="PR00792">
    <property type="entry name" value="PEPSIN"/>
</dbReference>
<dbReference type="PANTHER" id="PTHR47966">
    <property type="entry name" value="BETA-SITE APP-CLEAVING ENZYME, ISOFORM A-RELATED"/>
    <property type="match status" value="1"/>
</dbReference>
<dbReference type="PROSITE" id="PS00141">
    <property type="entry name" value="ASP_PROTEASE"/>
    <property type="match status" value="1"/>
</dbReference>
<dbReference type="InterPro" id="IPR001969">
    <property type="entry name" value="Aspartic_peptidase_AS"/>
</dbReference>
<dbReference type="InterPro" id="IPR021109">
    <property type="entry name" value="Peptidase_aspartic_dom_sf"/>
</dbReference>
<accession>A0A2H1GAA9</accession>
<keyword evidence="3" id="KW-0378">Hydrolase</keyword>
<organism evidence="5 6">
    <name type="scientific">Zymoseptoria tritici ST99CH_1E4</name>
    <dbReference type="NCBI Taxonomy" id="1276532"/>
    <lineage>
        <taxon>Eukaryota</taxon>
        <taxon>Fungi</taxon>
        <taxon>Dikarya</taxon>
        <taxon>Ascomycota</taxon>
        <taxon>Pezizomycotina</taxon>
        <taxon>Dothideomycetes</taxon>
        <taxon>Dothideomycetidae</taxon>
        <taxon>Mycosphaerellales</taxon>
        <taxon>Mycosphaerellaceae</taxon>
        <taxon>Zymoseptoria</taxon>
    </lineage>
</organism>
<dbReference type="Pfam" id="PF00026">
    <property type="entry name" value="Asp"/>
    <property type="match status" value="3"/>
</dbReference>
<dbReference type="PANTHER" id="PTHR47966:SF1">
    <property type="entry name" value="ASPARTYL PROTEINASE"/>
    <property type="match status" value="1"/>
</dbReference>
<protein>
    <recommendedName>
        <fullName evidence="4">Peptidase A1 domain-containing protein</fullName>
    </recommendedName>
</protein>
<evidence type="ECO:0000256" key="2">
    <source>
        <dbReference type="ARBA" id="ARBA00022750"/>
    </source>
</evidence>
<dbReference type="Gene3D" id="2.40.70.10">
    <property type="entry name" value="Acid Proteases"/>
    <property type="match status" value="3"/>
</dbReference>
<dbReference type="EMBL" id="LT854256">
    <property type="protein sequence ID" value="SMR50494.1"/>
    <property type="molecule type" value="Genomic_DNA"/>
</dbReference>
<keyword evidence="2 3" id="KW-0064">Aspartyl protease</keyword>
<evidence type="ECO:0000256" key="1">
    <source>
        <dbReference type="ARBA" id="ARBA00007447"/>
    </source>
</evidence>
<reference evidence="6" key="1">
    <citation type="submission" date="2017-05" db="EMBL/GenBank/DDBJ databases">
        <authorList>
            <person name="Song R."/>
            <person name="Chenine A.L."/>
            <person name="Ruprecht R.M."/>
        </authorList>
    </citation>
    <scope>NUCLEOTIDE SEQUENCE [LARGE SCALE GENOMIC DNA]</scope>
</reference>
<dbReference type="AlphaFoldDB" id="A0A2H1GAA9"/>
<dbReference type="InterPro" id="IPR001461">
    <property type="entry name" value="Aspartic_peptidase_A1"/>
</dbReference>
<evidence type="ECO:0000259" key="4">
    <source>
        <dbReference type="PROSITE" id="PS51767"/>
    </source>
</evidence>
<evidence type="ECO:0000313" key="6">
    <source>
        <dbReference type="Proteomes" id="UP000245764"/>
    </source>
</evidence>
<sequence length="385" mass="41222">MSSLVRGDLVRQAHHKRSGIKSYVHALQKWNITPSLDGPYCRVNQIHQTGSQSILKQFGKSVGGKAKVKQHVLAKKDPTSGQTGDVPAEDIENNAEYLANVTIGTPGQTFALDLDTGSADLWVWSTGLPASTRNGNHGGNKLSIFDRPEEVLHFQEVLWLNLADPAIELAKTLSTQFASGPGDGLLGLAFGSINTVSPSPAQTVVENMITQSDIPKNTELFTTYLGSTPPGSSSDSSNGAATADATSFYTFGYIDQTALAGQTPAYTPVDNSQGFWMFASESAQGWVFPNSTDLSSLPAVRLAIGDTLFTINPEELPFQDLGDGTFYGGIQSRGDQTFDIYGDVFLRSVCAIFDQGNTRFGCTQRASTLSSDGEKYSNGEKHSNG</sequence>
<evidence type="ECO:0000256" key="3">
    <source>
        <dbReference type="RuleBase" id="RU000454"/>
    </source>
</evidence>